<evidence type="ECO:0000259" key="1">
    <source>
        <dbReference type="Pfam" id="PF09860"/>
    </source>
</evidence>
<evidence type="ECO:0000313" key="2">
    <source>
        <dbReference type="EMBL" id="MDR7071362.1"/>
    </source>
</evidence>
<gene>
    <name evidence="2" type="ORF">J2X07_000337</name>
</gene>
<protein>
    <recommendedName>
        <fullName evidence="1">DUF2087 domain-containing protein</fullName>
    </recommendedName>
</protein>
<dbReference type="EMBL" id="JAVDWA010000001">
    <property type="protein sequence ID" value="MDR7071362.1"/>
    <property type="molecule type" value="Genomic_DNA"/>
</dbReference>
<dbReference type="Proteomes" id="UP001258181">
    <property type="component" value="Unassembled WGS sequence"/>
</dbReference>
<reference evidence="2 3" key="1">
    <citation type="submission" date="2023-07" db="EMBL/GenBank/DDBJ databases">
        <title>Sorghum-associated microbial communities from plants grown in Nebraska, USA.</title>
        <authorList>
            <person name="Schachtman D."/>
        </authorList>
    </citation>
    <scope>NUCLEOTIDE SEQUENCE [LARGE SCALE GENOMIC DNA]</scope>
    <source>
        <strain evidence="2 3">BE211</strain>
    </source>
</reference>
<dbReference type="InterPro" id="IPR018656">
    <property type="entry name" value="DUF2087"/>
</dbReference>
<comment type="caution">
    <text evidence="2">The sequence shown here is derived from an EMBL/GenBank/DDBJ whole genome shotgun (WGS) entry which is preliminary data.</text>
</comment>
<name>A0ABU1TVZ2_9BACL</name>
<sequence>MQTELENYQASVIRAFFDKEGKLKNIPSQKKKKLIALEHIIRQLDDKEKISEPELNQFIKRYHEDFCTIRREFIVNGYMDRESGFYSKRLENQWAKWQDLK</sequence>
<evidence type="ECO:0000313" key="3">
    <source>
        <dbReference type="Proteomes" id="UP001258181"/>
    </source>
</evidence>
<feature type="domain" description="DUF2087" evidence="1">
    <location>
        <begin position="22"/>
        <end position="86"/>
    </location>
</feature>
<accession>A0ABU1TVZ2</accession>
<keyword evidence="3" id="KW-1185">Reference proteome</keyword>
<proteinExistence type="predicted"/>
<organism evidence="2 3">
    <name type="scientific">Fictibacillus barbaricus</name>
    <dbReference type="NCBI Taxonomy" id="182136"/>
    <lineage>
        <taxon>Bacteria</taxon>
        <taxon>Bacillati</taxon>
        <taxon>Bacillota</taxon>
        <taxon>Bacilli</taxon>
        <taxon>Bacillales</taxon>
        <taxon>Fictibacillaceae</taxon>
        <taxon>Fictibacillus</taxon>
    </lineage>
</organism>
<dbReference type="Pfam" id="PF09860">
    <property type="entry name" value="DUF2087"/>
    <property type="match status" value="1"/>
</dbReference>
<dbReference type="RefSeq" id="WP_310255909.1">
    <property type="nucleotide sequence ID" value="NZ_JAVDWA010000001.1"/>
</dbReference>